<accession>A0A2V2Z1E1</accession>
<dbReference type="GO" id="GO:0006355">
    <property type="term" value="P:regulation of DNA-templated transcription"/>
    <property type="evidence" value="ECO:0007669"/>
    <property type="project" value="InterPro"/>
</dbReference>
<keyword evidence="1 5" id="KW-0597">Phosphoprotein</keyword>
<dbReference type="CDD" id="cd06170">
    <property type="entry name" value="LuxR_C_like"/>
    <property type="match status" value="1"/>
</dbReference>
<protein>
    <submittedName>
        <fullName evidence="8">LuxR family two component transcriptional regulator</fullName>
    </submittedName>
</protein>
<evidence type="ECO:0000256" key="2">
    <source>
        <dbReference type="ARBA" id="ARBA00023015"/>
    </source>
</evidence>
<feature type="domain" description="HTH luxR-type" evidence="6">
    <location>
        <begin position="148"/>
        <end position="213"/>
    </location>
</feature>
<evidence type="ECO:0000256" key="3">
    <source>
        <dbReference type="ARBA" id="ARBA00023125"/>
    </source>
</evidence>
<keyword evidence="9" id="KW-1185">Reference proteome</keyword>
<dbReference type="CDD" id="cd17535">
    <property type="entry name" value="REC_NarL-like"/>
    <property type="match status" value="1"/>
</dbReference>
<dbReference type="EMBL" id="QGTQ01000001">
    <property type="protein sequence ID" value="PWW08677.1"/>
    <property type="molecule type" value="Genomic_DNA"/>
</dbReference>
<dbReference type="GO" id="GO:0000160">
    <property type="term" value="P:phosphorelay signal transduction system"/>
    <property type="evidence" value="ECO:0007669"/>
    <property type="project" value="InterPro"/>
</dbReference>
<dbReference type="RefSeq" id="WP_110042191.1">
    <property type="nucleotide sequence ID" value="NZ_CP054613.1"/>
</dbReference>
<dbReference type="PANTHER" id="PTHR43214:SF37">
    <property type="entry name" value="TRANSCRIPTIONAL REGULATORY PROTEIN YDFI"/>
    <property type="match status" value="1"/>
</dbReference>
<dbReference type="PROSITE" id="PS50110">
    <property type="entry name" value="RESPONSE_REGULATORY"/>
    <property type="match status" value="1"/>
</dbReference>
<dbReference type="InterPro" id="IPR016032">
    <property type="entry name" value="Sig_transdc_resp-reg_C-effctor"/>
</dbReference>
<organism evidence="8 9">
    <name type="scientific">Paenibacillus cellulosilyticus</name>
    <dbReference type="NCBI Taxonomy" id="375489"/>
    <lineage>
        <taxon>Bacteria</taxon>
        <taxon>Bacillati</taxon>
        <taxon>Bacillota</taxon>
        <taxon>Bacilli</taxon>
        <taxon>Bacillales</taxon>
        <taxon>Paenibacillaceae</taxon>
        <taxon>Paenibacillus</taxon>
    </lineage>
</organism>
<dbReference type="SUPFAM" id="SSF46894">
    <property type="entry name" value="C-terminal effector domain of the bipartite response regulators"/>
    <property type="match status" value="1"/>
</dbReference>
<evidence type="ECO:0000313" key="8">
    <source>
        <dbReference type="EMBL" id="PWW08677.1"/>
    </source>
</evidence>
<dbReference type="Proteomes" id="UP000246635">
    <property type="component" value="Unassembled WGS sequence"/>
</dbReference>
<keyword evidence="2" id="KW-0805">Transcription regulation</keyword>
<dbReference type="InterPro" id="IPR000792">
    <property type="entry name" value="Tscrpt_reg_LuxR_C"/>
</dbReference>
<gene>
    <name evidence="8" type="ORF">DFQ01_101403</name>
</gene>
<dbReference type="Pfam" id="PF00196">
    <property type="entry name" value="GerE"/>
    <property type="match status" value="1"/>
</dbReference>
<sequence>MTYRILIADDHRVVREGLKLILETDPQYEVVAEAPNGTEAVVLAEQFKPDVILLDLNMPEMGGLDVMIKLKELSLDIPVIILTTFNENELMARALALGAKGYLLKEMGGETIFRSIEAAVRGETLLLPEITDKIFKDNILFEQEHKEVKQEKSLLTEKELLVLQAIARGYRSKEIGHEMGITERTVKHHLTSIYQKLAVDSRSQAVAVAIERGVLQI</sequence>
<feature type="domain" description="Response regulatory" evidence="7">
    <location>
        <begin position="4"/>
        <end position="120"/>
    </location>
</feature>
<evidence type="ECO:0000259" key="6">
    <source>
        <dbReference type="PROSITE" id="PS50043"/>
    </source>
</evidence>
<dbReference type="SUPFAM" id="SSF52172">
    <property type="entry name" value="CheY-like"/>
    <property type="match status" value="1"/>
</dbReference>
<keyword evidence="3" id="KW-0238">DNA-binding</keyword>
<reference evidence="8 9" key="1">
    <citation type="submission" date="2018-05" db="EMBL/GenBank/DDBJ databases">
        <title>Genomic Encyclopedia of Type Strains, Phase III (KMG-III): the genomes of soil and plant-associated and newly described type strains.</title>
        <authorList>
            <person name="Whitman W."/>
        </authorList>
    </citation>
    <scope>NUCLEOTIDE SEQUENCE [LARGE SCALE GENOMIC DNA]</scope>
    <source>
        <strain evidence="8 9">CECT 5696</strain>
    </source>
</reference>
<dbReference type="Gene3D" id="3.40.50.2300">
    <property type="match status" value="1"/>
</dbReference>
<dbReference type="InterPro" id="IPR011006">
    <property type="entry name" value="CheY-like_superfamily"/>
</dbReference>
<comment type="caution">
    <text evidence="8">The sequence shown here is derived from an EMBL/GenBank/DDBJ whole genome shotgun (WGS) entry which is preliminary data.</text>
</comment>
<dbReference type="PROSITE" id="PS50043">
    <property type="entry name" value="HTH_LUXR_2"/>
    <property type="match status" value="1"/>
</dbReference>
<dbReference type="OrthoDB" id="9780153at2"/>
<evidence type="ECO:0000256" key="1">
    <source>
        <dbReference type="ARBA" id="ARBA00022553"/>
    </source>
</evidence>
<feature type="modified residue" description="4-aspartylphosphate" evidence="5">
    <location>
        <position position="55"/>
    </location>
</feature>
<evidence type="ECO:0000259" key="7">
    <source>
        <dbReference type="PROSITE" id="PS50110"/>
    </source>
</evidence>
<evidence type="ECO:0000256" key="4">
    <source>
        <dbReference type="ARBA" id="ARBA00023163"/>
    </source>
</evidence>
<dbReference type="PROSITE" id="PS00622">
    <property type="entry name" value="HTH_LUXR_1"/>
    <property type="match status" value="1"/>
</dbReference>
<keyword evidence="4" id="KW-0804">Transcription</keyword>
<dbReference type="GO" id="GO:0003677">
    <property type="term" value="F:DNA binding"/>
    <property type="evidence" value="ECO:0007669"/>
    <property type="project" value="UniProtKB-KW"/>
</dbReference>
<name>A0A2V2Z1E1_9BACL</name>
<dbReference type="InterPro" id="IPR058245">
    <property type="entry name" value="NreC/VraR/RcsB-like_REC"/>
</dbReference>
<dbReference type="SMART" id="SM00421">
    <property type="entry name" value="HTH_LUXR"/>
    <property type="match status" value="1"/>
</dbReference>
<dbReference type="PRINTS" id="PR00038">
    <property type="entry name" value="HTHLUXR"/>
</dbReference>
<dbReference type="Pfam" id="PF00072">
    <property type="entry name" value="Response_reg"/>
    <property type="match status" value="1"/>
</dbReference>
<evidence type="ECO:0000313" key="9">
    <source>
        <dbReference type="Proteomes" id="UP000246635"/>
    </source>
</evidence>
<evidence type="ECO:0000256" key="5">
    <source>
        <dbReference type="PROSITE-ProRule" id="PRU00169"/>
    </source>
</evidence>
<proteinExistence type="predicted"/>
<dbReference type="SMART" id="SM00448">
    <property type="entry name" value="REC"/>
    <property type="match status" value="1"/>
</dbReference>
<dbReference type="PANTHER" id="PTHR43214">
    <property type="entry name" value="TWO-COMPONENT RESPONSE REGULATOR"/>
    <property type="match status" value="1"/>
</dbReference>
<dbReference type="AlphaFoldDB" id="A0A2V2Z1E1"/>
<dbReference type="InterPro" id="IPR001789">
    <property type="entry name" value="Sig_transdc_resp-reg_receiver"/>
</dbReference>
<dbReference type="InterPro" id="IPR039420">
    <property type="entry name" value="WalR-like"/>
</dbReference>